<dbReference type="Gene3D" id="3.10.450.50">
    <property type="match status" value="1"/>
</dbReference>
<name>A0ABR2KKG1_9EUKA</name>
<feature type="region of interest" description="Disordered" evidence="2">
    <location>
        <begin position="130"/>
        <end position="238"/>
    </location>
</feature>
<evidence type="ECO:0000313" key="4">
    <source>
        <dbReference type="EMBL" id="KAK8891625.1"/>
    </source>
</evidence>
<evidence type="ECO:0000313" key="5">
    <source>
        <dbReference type="Proteomes" id="UP001470230"/>
    </source>
</evidence>
<sequence length="323" mass="37229">MNMSMNYDEVTHHFMNDFYESFAKDPTLIDKFYSSNAKLIITYQKEPQKNITSNRNEFLPKGEHKIFRWNGQKNGEQIIGHITGYVKINNDNNNDKYYQSNEMIVYSHTTQDQDHPYQILYHSIHLLNIDPPPQLEQKPEAKPEQTTETKPDQNSEVKPEQKPEEQKEKTQNNEKKASEKAEKSETTLSSTTPAKTIDQKTPPPPSAKPPANTTTANKPQPASTQAASNSQKKEESGPILIDNANSLIKSRTVLAYNLPFNIPQQSIIPEFEIYGKVTRYAIVKGRILIEFENPNSLMRALDDGNFYWNNRYIKIKQMEDQFN</sequence>
<keyword evidence="1" id="KW-0694">RNA-binding</keyword>
<dbReference type="CDD" id="cd00590">
    <property type="entry name" value="RRM_SF"/>
    <property type="match status" value="1"/>
</dbReference>
<organism evidence="4 5">
    <name type="scientific">Tritrichomonas musculus</name>
    <dbReference type="NCBI Taxonomy" id="1915356"/>
    <lineage>
        <taxon>Eukaryota</taxon>
        <taxon>Metamonada</taxon>
        <taxon>Parabasalia</taxon>
        <taxon>Tritrichomonadida</taxon>
        <taxon>Tritrichomonadidae</taxon>
        <taxon>Tritrichomonas</taxon>
    </lineage>
</organism>
<evidence type="ECO:0000256" key="2">
    <source>
        <dbReference type="SAM" id="MobiDB-lite"/>
    </source>
</evidence>
<dbReference type="InterPro" id="IPR000504">
    <property type="entry name" value="RRM_dom"/>
</dbReference>
<dbReference type="Gene3D" id="3.30.70.330">
    <property type="match status" value="1"/>
</dbReference>
<feature type="compositionally biased region" description="Basic and acidic residues" evidence="2">
    <location>
        <begin position="137"/>
        <end position="185"/>
    </location>
</feature>
<dbReference type="SMART" id="SM00360">
    <property type="entry name" value="RRM"/>
    <property type="match status" value="1"/>
</dbReference>
<evidence type="ECO:0000256" key="1">
    <source>
        <dbReference type="PROSITE-ProRule" id="PRU00176"/>
    </source>
</evidence>
<dbReference type="PROSITE" id="PS50102">
    <property type="entry name" value="RRM"/>
    <property type="match status" value="1"/>
</dbReference>
<evidence type="ECO:0000259" key="3">
    <source>
        <dbReference type="PROSITE" id="PS50102"/>
    </source>
</evidence>
<dbReference type="EMBL" id="JAPFFF010000004">
    <property type="protein sequence ID" value="KAK8891625.1"/>
    <property type="molecule type" value="Genomic_DNA"/>
</dbReference>
<proteinExistence type="predicted"/>
<feature type="compositionally biased region" description="Low complexity" evidence="2">
    <location>
        <begin position="209"/>
        <end position="222"/>
    </location>
</feature>
<gene>
    <name evidence="4" type="ORF">M9Y10_028843</name>
</gene>
<dbReference type="InterPro" id="IPR035979">
    <property type="entry name" value="RBD_domain_sf"/>
</dbReference>
<protein>
    <recommendedName>
        <fullName evidence="3">RRM domain-containing protein</fullName>
    </recommendedName>
</protein>
<dbReference type="SUPFAM" id="SSF54427">
    <property type="entry name" value="NTF2-like"/>
    <property type="match status" value="1"/>
</dbReference>
<dbReference type="SUPFAM" id="SSF54928">
    <property type="entry name" value="RNA-binding domain, RBD"/>
    <property type="match status" value="1"/>
</dbReference>
<dbReference type="InterPro" id="IPR032710">
    <property type="entry name" value="NTF2-like_dom_sf"/>
</dbReference>
<dbReference type="InterPro" id="IPR012677">
    <property type="entry name" value="Nucleotide-bd_a/b_plait_sf"/>
</dbReference>
<accession>A0ABR2KKG1</accession>
<dbReference type="Proteomes" id="UP001470230">
    <property type="component" value="Unassembled WGS sequence"/>
</dbReference>
<keyword evidence="5" id="KW-1185">Reference proteome</keyword>
<comment type="caution">
    <text evidence="4">The sequence shown here is derived from an EMBL/GenBank/DDBJ whole genome shotgun (WGS) entry which is preliminary data.</text>
</comment>
<reference evidence="4 5" key="1">
    <citation type="submission" date="2024-04" db="EMBL/GenBank/DDBJ databases">
        <title>Tritrichomonas musculus Genome.</title>
        <authorList>
            <person name="Alves-Ferreira E."/>
            <person name="Grigg M."/>
            <person name="Lorenzi H."/>
            <person name="Galac M."/>
        </authorList>
    </citation>
    <scope>NUCLEOTIDE SEQUENCE [LARGE SCALE GENOMIC DNA]</scope>
    <source>
        <strain evidence="4 5">EAF2021</strain>
    </source>
</reference>
<feature type="domain" description="RRM" evidence="3">
    <location>
        <begin position="251"/>
        <end position="320"/>
    </location>
</feature>